<evidence type="ECO:0000256" key="3">
    <source>
        <dbReference type="ARBA" id="ARBA00022449"/>
    </source>
</evidence>
<keyword evidence="8 9" id="KW-0472">Membrane</keyword>
<dbReference type="GO" id="GO:0005886">
    <property type="term" value="C:plasma membrane"/>
    <property type="evidence" value="ECO:0007669"/>
    <property type="project" value="UniProtKB-SubCell"/>
</dbReference>
<dbReference type="InterPro" id="IPR006153">
    <property type="entry name" value="Cation/H_exchanger_TM"/>
</dbReference>
<feature type="transmembrane region" description="Helical" evidence="9">
    <location>
        <begin position="36"/>
        <end position="55"/>
    </location>
</feature>
<sequence>MLNLANWQDAMLIIALVALLGAVISRLTERPRIPDVAAFVVLGIALGPAGFHVLHVAGGSGASQFAVYTGAALLLFEGGCQMNLRLLRRAALTISLLATLGVLITALVVALIAMWLFHFSFLWCLLLGSIIASTDPATLIPVFARTPIRQRLQQALEAESAVNDATASVLFAVVLTSVKAQQSLHLASAFAMFGREAGIGLAMGTVFGLLGAWLTSENGPAWLRLHTSVVAIAIALGSYALAVDLGGSGLMSAFASGAIFGSPGVFGMARSQVQFAELAHVALPTALLRMLIFTLLGAQVQFSALGRDLGVGLAIAAALMFIARPLTVLACVPGDRFAKWSAREIILMMWVRETGVIPAALVTSAAAAGVPHARDLMAVTFLAILSTILLQATSTGWVAKLLELERQSDAGDELL</sequence>
<feature type="transmembrane region" description="Helical" evidence="9">
    <location>
        <begin position="198"/>
        <end position="215"/>
    </location>
</feature>
<evidence type="ECO:0000256" key="7">
    <source>
        <dbReference type="ARBA" id="ARBA00023065"/>
    </source>
</evidence>
<feature type="transmembrane region" description="Helical" evidence="9">
    <location>
        <begin position="248"/>
        <end position="266"/>
    </location>
</feature>
<evidence type="ECO:0000313" key="13">
    <source>
        <dbReference type="Proteomes" id="UP000182589"/>
    </source>
</evidence>
<dbReference type="EMBL" id="BSRA01000009">
    <property type="protein sequence ID" value="GLV14043.1"/>
    <property type="molecule type" value="Genomic_DNA"/>
</dbReference>
<protein>
    <submittedName>
        <fullName evidence="12">NhaP-type Na+/H+ or K+/H+ antiporter</fullName>
    </submittedName>
    <submittedName>
        <fullName evidence="11">Sodium:proton antiporter</fullName>
    </submittedName>
</protein>
<dbReference type="Pfam" id="PF00999">
    <property type="entry name" value="Na_H_Exchanger"/>
    <property type="match status" value="1"/>
</dbReference>
<proteinExistence type="predicted"/>
<gene>
    <name evidence="11" type="ORF">Heshes_17270</name>
    <name evidence="12" type="ORF">SAMN04489725_10711</name>
</gene>
<feature type="transmembrane region" description="Helical" evidence="9">
    <location>
        <begin position="120"/>
        <end position="140"/>
    </location>
</feature>
<reference evidence="12" key="2">
    <citation type="submission" date="2016-10" db="EMBL/GenBank/DDBJ databases">
        <authorList>
            <person name="de Groot N.N."/>
        </authorList>
    </citation>
    <scope>NUCLEOTIDE SEQUENCE [LARGE SCALE GENOMIC DNA]</scope>
    <source>
        <strain evidence="12">DSM 12489</strain>
    </source>
</reference>
<feature type="transmembrane region" description="Helical" evidence="9">
    <location>
        <begin position="161"/>
        <end position="178"/>
    </location>
</feature>
<dbReference type="RefSeq" id="WP_052012399.1">
    <property type="nucleotide sequence ID" value="NZ_BSRA01000009.1"/>
</dbReference>
<dbReference type="Gene3D" id="1.20.1530.20">
    <property type="match status" value="1"/>
</dbReference>
<comment type="subcellular location">
    <subcellularLocation>
        <location evidence="1">Cell membrane</location>
        <topology evidence="1">Multi-pass membrane protein</topology>
    </subcellularLocation>
</comment>
<keyword evidence="5 9" id="KW-0812">Transmembrane</keyword>
<dbReference type="Proteomes" id="UP000182589">
    <property type="component" value="Unassembled WGS sequence"/>
</dbReference>
<dbReference type="STRING" id="89784.SAMN04489725_10711"/>
<evidence type="ECO:0000259" key="10">
    <source>
        <dbReference type="Pfam" id="PF00999"/>
    </source>
</evidence>
<feature type="transmembrane region" description="Helical" evidence="9">
    <location>
        <begin position="61"/>
        <end position="78"/>
    </location>
</feature>
<keyword evidence="13" id="KW-1185">Reference proteome</keyword>
<feature type="domain" description="Cation/H+ exchanger transmembrane" evidence="10">
    <location>
        <begin position="17"/>
        <end position="400"/>
    </location>
</feature>
<feature type="transmembrane region" description="Helical" evidence="9">
    <location>
        <begin position="6"/>
        <end position="24"/>
    </location>
</feature>
<dbReference type="GO" id="GO:0015297">
    <property type="term" value="F:antiporter activity"/>
    <property type="evidence" value="ECO:0007669"/>
    <property type="project" value="UniProtKB-KW"/>
</dbReference>
<dbReference type="GO" id="GO:1902600">
    <property type="term" value="P:proton transmembrane transport"/>
    <property type="evidence" value="ECO:0007669"/>
    <property type="project" value="InterPro"/>
</dbReference>
<name>A0A1H2U3V0_9BACL</name>
<evidence type="ECO:0000313" key="12">
    <source>
        <dbReference type="EMBL" id="SDW50124.1"/>
    </source>
</evidence>
<organism evidence="12 13">
    <name type="scientific">Alicyclobacillus hesperidum</name>
    <dbReference type="NCBI Taxonomy" id="89784"/>
    <lineage>
        <taxon>Bacteria</taxon>
        <taxon>Bacillati</taxon>
        <taxon>Bacillota</taxon>
        <taxon>Bacilli</taxon>
        <taxon>Bacillales</taxon>
        <taxon>Alicyclobacillaceae</taxon>
        <taxon>Alicyclobacillus</taxon>
    </lineage>
</organism>
<keyword evidence="6 9" id="KW-1133">Transmembrane helix</keyword>
<dbReference type="AlphaFoldDB" id="A0A1H2U3V0"/>
<dbReference type="InterPro" id="IPR038770">
    <property type="entry name" value="Na+/solute_symporter_sf"/>
</dbReference>
<feature type="transmembrane region" description="Helical" evidence="9">
    <location>
        <begin position="278"/>
        <end position="298"/>
    </location>
</feature>
<evidence type="ECO:0000313" key="11">
    <source>
        <dbReference type="EMBL" id="GLV14043.1"/>
    </source>
</evidence>
<feature type="transmembrane region" description="Helical" evidence="9">
    <location>
        <begin position="376"/>
        <end position="399"/>
    </location>
</feature>
<feature type="transmembrane region" description="Helical" evidence="9">
    <location>
        <begin position="222"/>
        <end position="242"/>
    </location>
</feature>
<evidence type="ECO:0000256" key="1">
    <source>
        <dbReference type="ARBA" id="ARBA00004651"/>
    </source>
</evidence>
<keyword evidence="4" id="KW-1003">Cell membrane</keyword>
<dbReference type="PANTHER" id="PTHR32507:SF0">
    <property type="entry name" value="NA(+)_H(+) ANTIPORTER 2-RELATED"/>
    <property type="match status" value="1"/>
</dbReference>
<feature type="transmembrane region" description="Helical" evidence="9">
    <location>
        <begin position="310"/>
        <end position="333"/>
    </location>
</feature>
<dbReference type="EMBL" id="FNOJ01000007">
    <property type="protein sequence ID" value="SDW50124.1"/>
    <property type="molecule type" value="Genomic_DNA"/>
</dbReference>
<evidence type="ECO:0000256" key="5">
    <source>
        <dbReference type="ARBA" id="ARBA00022692"/>
    </source>
</evidence>
<dbReference type="PANTHER" id="PTHR32507">
    <property type="entry name" value="NA(+)/H(+) ANTIPORTER 1"/>
    <property type="match status" value="1"/>
</dbReference>
<keyword evidence="2" id="KW-0813">Transport</keyword>
<keyword evidence="3" id="KW-0050">Antiport</keyword>
<evidence type="ECO:0000256" key="9">
    <source>
        <dbReference type="SAM" id="Phobius"/>
    </source>
</evidence>
<keyword evidence="7" id="KW-0406">Ion transport</keyword>
<evidence type="ECO:0000256" key="8">
    <source>
        <dbReference type="ARBA" id="ARBA00023136"/>
    </source>
</evidence>
<feature type="transmembrane region" description="Helical" evidence="9">
    <location>
        <begin position="90"/>
        <end position="114"/>
    </location>
</feature>
<reference evidence="13" key="1">
    <citation type="submission" date="2016-10" db="EMBL/GenBank/DDBJ databases">
        <authorList>
            <person name="Varghese N."/>
        </authorList>
    </citation>
    <scope>NUCLEOTIDE SEQUENCE [LARGE SCALE GENOMIC DNA]</scope>
    <source>
        <strain evidence="13">DSM 12489</strain>
    </source>
</reference>
<reference evidence="11" key="3">
    <citation type="submission" date="2023-02" db="EMBL/GenBank/DDBJ databases">
        <title>Proposal of a novel subspecies: Alicyclobacillus hesperidum subspecies aegle.</title>
        <authorList>
            <person name="Goto K."/>
            <person name="Fujii T."/>
            <person name="Yasui K."/>
            <person name="Mochida K."/>
            <person name="Kato-Tanaka Y."/>
            <person name="Morohoshi S."/>
            <person name="An S.Y."/>
            <person name="Kasai H."/>
            <person name="Yokota A."/>
        </authorList>
    </citation>
    <scope>NUCLEOTIDE SEQUENCE</scope>
    <source>
        <strain evidence="11">DSM 12766</strain>
    </source>
</reference>
<accession>A0A1H2U3V0</accession>
<evidence type="ECO:0000256" key="4">
    <source>
        <dbReference type="ARBA" id="ARBA00022475"/>
    </source>
</evidence>
<feature type="transmembrane region" description="Helical" evidence="9">
    <location>
        <begin position="345"/>
        <end position="370"/>
    </location>
</feature>
<evidence type="ECO:0000256" key="2">
    <source>
        <dbReference type="ARBA" id="ARBA00022448"/>
    </source>
</evidence>
<dbReference type="Proteomes" id="UP001157137">
    <property type="component" value="Unassembled WGS sequence"/>
</dbReference>
<evidence type="ECO:0000256" key="6">
    <source>
        <dbReference type="ARBA" id="ARBA00022989"/>
    </source>
</evidence>